<keyword evidence="6" id="KW-1185">Reference proteome</keyword>
<dbReference type="EMBL" id="BAABLV010000017">
    <property type="protein sequence ID" value="GAA4894756.1"/>
    <property type="molecule type" value="Genomic_DNA"/>
</dbReference>
<evidence type="ECO:0000256" key="2">
    <source>
        <dbReference type="SAM" id="MobiDB-lite"/>
    </source>
</evidence>
<dbReference type="InterPro" id="IPR015914">
    <property type="entry name" value="PAPs_N"/>
</dbReference>
<comment type="caution">
    <text evidence="5">The sequence shown here is derived from an EMBL/GenBank/DDBJ whole genome shotgun (WGS) entry which is preliminary data.</text>
</comment>
<feature type="compositionally biased region" description="Acidic residues" evidence="2">
    <location>
        <begin position="759"/>
        <end position="768"/>
    </location>
</feature>
<organism evidence="5 6">
    <name type="scientific">Tessaracoccus lubricantis</name>
    <dbReference type="NCBI Taxonomy" id="545543"/>
    <lineage>
        <taxon>Bacteria</taxon>
        <taxon>Bacillati</taxon>
        <taxon>Actinomycetota</taxon>
        <taxon>Actinomycetes</taxon>
        <taxon>Propionibacteriales</taxon>
        <taxon>Propionibacteriaceae</taxon>
        <taxon>Tessaracoccus</taxon>
    </lineage>
</organism>
<evidence type="ECO:0000259" key="4">
    <source>
        <dbReference type="Pfam" id="PF16656"/>
    </source>
</evidence>
<dbReference type="PANTHER" id="PTHR45867:SF3">
    <property type="entry name" value="ACID PHOSPHATASE TYPE 7"/>
    <property type="match status" value="1"/>
</dbReference>
<proteinExistence type="predicted"/>
<dbReference type="InterPro" id="IPR029052">
    <property type="entry name" value="Metallo-depent_PP-like"/>
</dbReference>
<dbReference type="PANTHER" id="PTHR45867">
    <property type="entry name" value="PURPLE ACID PHOSPHATASE"/>
    <property type="match status" value="1"/>
</dbReference>
<dbReference type="Gene3D" id="2.60.40.380">
    <property type="entry name" value="Purple acid phosphatase-like, N-terminal"/>
    <property type="match status" value="1"/>
</dbReference>
<reference evidence="6" key="1">
    <citation type="journal article" date="2019" name="Int. J. Syst. Evol. Microbiol.">
        <title>The Global Catalogue of Microorganisms (GCM) 10K type strain sequencing project: providing services to taxonomists for standard genome sequencing and annotation.</title>
        <authorList>
            <consortium name="The Broad Institute Genomics Platform"/>
            <consortium name="The Broad Institute Genome Sequencing Center for Infectious Disease"/>
            <person name="Wu L."/>
            <person name="Ma J."/>
        </authorList>
    </citation>
    <scope>NUCLEOTIDE SEQUENCE [LARGE SCALE GENOMIC DNA]</scope>
    <source>
        <strain evidence="6">JCM 19125</strain>
    </source>
</reference>
<dbReference type="Gene3D" id="3.60.21.10">
    <property type="match status" value="1"/>
</dbReference>
<feature type="region of interest" description="Disordered" evidence="2">
    <location>
        <begin position="758"/>
        <end position="800"/>
    </location>
</feature>
<dbReference type="Pfam" id="PF16656">
    <property type="entry name" value="Pur_ac_phosph_N"/>
    <property type="match status" value="1"/>
</dbReference>
<dbReference type="InterPro" id="IPR008963">
    <property type="entry name" value="Purple_acid_Pase-like_N"/>
</dbReference>
<feature type="domain" description="Calcineurin-like phosphoesterase" evidence="3">
    <location>
        <begin position="70"/>
        <end position="240"/>
    </location>
</feature>
<evidence type="ECO:0008006" key="7">
    <source>
        <dbReference type="Google" id="ProtNLM"/>
    </source>
</evidence>
<feature type="compositionally biased region" description="Low complexity" evidence="2">
    <location>
        <begin position="771"/>
        <end position="780"/>
    </location>
</feature>
<dbReference type="InterPro" id="IPR004843">
    <property type="entry name" value="Calcineurin-like_PHP"/>
</dbReference>
<keyword evidence="1" id="KW-0732">Signal</keyword>
<evidence type="ECO:0000313" key="6">
    <source>
        <dbReference type="Proteomes" id="UP001501521"/>
    </source>
</evidence>
<gene>
    <name evidence="5" type="ORF">GCM10025789_10160</name>
</gene>
<name>A0ABP9F7T5_9ACTN</name>
<dbReference type="Pfam" id="PF00149">
    <property type="entry name" value="Metallophos"/>
    <property type="match status" value="1"/>
</dbReference>
<dbReference type="Proteomes" id="UP001501521">
    <property type="component" value="Unassembled WGS sequence"/>
</dbReference>
<evidence type="ECO:0000313" key="5">
    <source>
        <dbReference type="EMBL" id="GAA4894756.1"/>
    </source>
</evidence>
<dbReference type="SUPFAM" id="SSF56300">
    <property type="entry name" value="Metallo-dependent phosphatases"/>
    <property type="match status" value="1"/>
</dbReference>
<evidence type="ECO:0000259" key="3">
    <source>
        <dbReference type="Pfam" id="PF00149"/>
    </source>
</evidence>
<sequence length="928" mass="100802">MTFRQTTLTGLEPETTYVYKVGSEADGWSGTHEFTTGGAGGFDMLMYGDPQIGSGGGQPSDGAAWAKTVADSIAQFPAADFLYSMGDQVNTAGSEAEYVQFLAPDGLRQYPLATTIGNHDNGSTSYGQHFFMPNTSTTVGVPGTPPREGMGNYWFKYDNVLFLNVNSNAGTDDQHFAWLREVIAAEGAGVDWKVLTFHHSPYSTASHADDTDIIRRRASFPPVISELNIDLVFGGHDHIYSRTHLLNRGHAVGDLTAPATLAKQPGENLWLTLNSSSGSKYYVEDPIVADFTFNAVSAQARVPSYSRAEVTPTSFRVVTYQADGVVTDDVTLTRAPEGATPNPVLVGDPVVDFWGDGSNATLGDKPVPNVTDENGVTTVEARILRPNDDVEEYVLTEEMYLDSSDLELTWERPTSTTDVEDQLIGLRYDAVQIPAGASIESAYIQFTVDEPNKSVGESNLDIRIEDTDHAEKYLLTAGNVSERTFSEASVNWRPAEWPVAQEAGPAQATPDLAALVQSVVDRDDWFRGNALSFVITGTGARTAEAYEGGTGLQAPRLFVTYTMGDRTEVEARIQTDRDDVEQYLEGASAGAMDHGSSDLELTWERPTREVKDNQIIGLRYAGLDIPQGAVIEQAHVQFTTDEATKTADPFLVTFRGEAADDSAPFSDAAWDLSNRARTDVGVTWGEGVPVWTLDQEQRRDQRTTDIAAAVQEVVDRDGWKAGNALTLLIEGQGTRTAESFEGGGAAEAPVLFVVYSDPKDEEPTEEPSPEPSAEPSKSPSGQPTKPAERGRKAPYEVPGLHKGLNGRDWLTSCEAYSQTERCRTDIWATTVVAENGRFVVKQGWAFNNMTYLASARALWKGNPLGESGEFSSAGRQWRTECDTEATGRGACRSYARATVVSAKVNALGTYEFSQAAQWVFNSAVLFSN</sequence>
<evidence type="ECO:0000256" key="1">
    <source>
        <dbReference type="ARBA" id="ARBA00022729"/>
    </source>
</evidence>
<protein>
    <recommendedName>
        <fullName evidence="7">Fibronectin type-III domain-containing protein</fullName>
    </recommendedName>
</protein>
<accession>A0ABP9F7T5</accession>
<feature type="domain" description="Purple acid phosphatase N-terminal" evidence="4">
    <location>
        <begin position="5"/>
        <end position="36"/>
    </location>
</feature>
<dbReference type="SUPFAM" id="SSF49363">
    <property type="entry name" value="Purple acid phosphatase, N-terminal domain"/>
    <property type="match status" value="1"/>
</dbReference>